<keyword evidence="3" id="KW-1133">Transmembrane helix</keyword>
<evidence type="ECO:0000256" key="2">
    <source>
        <dbReference type="ARBA" id="ARBA00023295"/>
    </source>
</evidence>
<evidence type="ECO:0000313" key="5">
    <source>
        <dbReference type="EMBL" id="SVD28490.1"/>
    </source>
</evidence>
<accession>A0A382U2I7</accession>
<organism evidence="5">
    <name type="scientific">marine metagenome</name>
    <dbReference type="NCBI Taxonomy" id="408172"/>
    <lineage>
        <taxon>unclassified sequences</taxon>
        <taxon>metagenomes</taxon>
        <taxon>ecological metagenomes</taxon>
    </lineage>
</organism>
<name>A0A382U2I7_9ZZZZ</name>
<keyword evidence="1" id="KW-0378">Hydrolase</keyword>
<dbReference type="PRINTS" id="PR00737">
    <property type="entry name" value="GLHYDRLASE16"/>
</dbReference>
<feature type="non-terminal residue" evidence="5">
    <location>
        <position position="1"/>
    </location>
</feature>
<feature type="non-terminal residue" evidence="5">
    <location>
        <position position="166"/>
    </location>
</feature>
<dbReference type="GO" id="GO:0004553">
    <property type="term" value="F:hydrolase activity, hydrolyzing O-glycosyl compounds"/>
    <property type="evidence" value="ECO:0007669"/>
    <property type="project" value="InterPro"/>
</dbReference>
<dbReference type="InterPro" id="IPR000757">
    <property type="entry name" value="Beta-glucanase-like"/>
</dbReference>
<keyword evidence="3" id="KW-0472">Membrane</keyword>
<evidence type="ECO:0000259" key="4">
    <source>
        <dbReference type="PROSITE" id="PS51762"/>
    </source>
</evidence>
<sequence length="166" mass="19458">VPCTSLNQNRYVFPRQSIYSIKFYLYLLIILFFIFRTSILSAQTHGAEYRTIDSYLYGRFETSIKSSQGDGFLSSFFTFYDSADPWGEIDIELLGLYDHTVDLNIITTGQASHIRQHYIPFNPHLEFHDYGFEWTPEYVAWFINGEEIYRQSGAHITEMDSAQKIM</sequence>
<evidence type="ECO:0000256" key="1">
    <source>
        <dbReference type="ARBA" id="ARBA00022801"/>
    </source>
</evidence>
<feature type="transmembrane region" description="Helical" evidence="3">
    <location>
        <begin position="23"/>
        <end position="42"/>
    </location>
</feature>
<dbReference type="AlphaFoldDB" id="A0A382U2I7"/>
<dbReference type="InterPro" id="IPR008264">
    <property type="entry name" value="Beta_glucanase"/>
</dbReference>
<feature type="domain" description="GH16" evidence="4">
    <location>
        <begin position="1"/>
        <end position="166"/>
    </location>
</feature>
<dbReference type="PANTHER" id="PTHR31062">
    <property type="entry name" value="XYLOGLUCAN ENDOTRANSGLUCOSYLASE/HYDROLASE PROTEIN 8-RELATED"/>
    <property type="match status" value="1"/>
</dbReference>
<dbReference type="PROSITE" id="PS51762">
    <property type="entry name" value="GH16_2"/>
    <property type="match status" value="1"/>
</dbReference>
<evidence type="ECO:0000256" key="3">
    <source>
        <dbReference type="SAM" id="Phobius"/>
    </source>
</evidence>
<keyword evidence="3" id="KW-0812">Transmembrane</keyword>
<dbReference type="InterPro" id="IPR044791">
    <property type="entry name" value="Beta-glucanase/XTH"/>
</dbReference>
<proteinExistence type="predicted"/>
<dbReference type="SUPFAM" id="SSF49899">
    <property type="entry name" value="Concanavalin A-like lectins/glucanases"/>
    <property type="match status" value="1"/>
</dbReference>
<keyword evidence="2" id="KW-0326">Glycosidase</keyword>
<dbReference type="GO" id="GO:0005975">
    <property type="term" value="P:carbohydrate metabolic process"/>
    <property type="evidence" value="ECO:0007669"/>
    <property type="project" value="InterPro"/>
</dbReference>
<protein>
    <recommendedName>
        <fullName evidence="4">GH16 domain-containing protein</fullName>
    </recommendedName>
</protein>
<dbReference type="Pfam" id="PF00722">
    <property type="entry name" value="Glyco_hydro_16"/>
    <property type="match status" value="1"/>
</dbReference>
<reference evidence="5" key="1">
    <citation type="submission" date="2018-05" db="EMBL/GenBank/DDBJ databases">
        <authorList>
            <person name="Lanie J.A."/>
            <person name="Ng W.-L."/>
            <person name="Kazmierczak K.M."/>
            <person name="Andrzejewski T.M."/>
            <person name="Davidsen T.M."/>
            <person name="Wayne K.J."/>
            <person name="Tettelin H."/>
            <person name="Glass J.I."/>
            <person name="Rusch D."/>
            <person name="Podicherti R."/>
            <person name="Tsui H.-C.T."/>
            <person name="Winkler M.E."/>
        </authorList>
    </citation>
    <scope>NUCLEOTIDE SEQUENCE</scope>
</reference>
<gene>
    <name evidence="5" type="ORF">METZ01_LOCUS381344</name>
</gene>
<dbReference type="InterPro" id="IPR013320">
    <property type="entry name" value="ConA-like_dom_sf"/>
</dbReference>
<dbReference type="EMBL" id="UINC01141004">
    <property type="protein sequence ID" value="SVD28490.1"/>
    <property type="molecule type" value="Genomic_DNA"/>
</dbReference>
<dbReference type="Gene3D" id="2.60.120.200">
    <property type="match status" value="1"/>
</dbReference>